<evidence type="ECO:0000259" key="2">
    <source>
        <dbReference type="Pfam" id="PF07488"/>
    </source>
</evidence>
<dbReference type="Pfam" id="PF07488">
    <property type="entry name" value="Glyco_hydro_67M"/>
    <property type="match status" value="1"/>
</dbReference>
<dbReference type="PANTHER" id="PTHR39207">
    <property type="entry name" value="ALPHA-GLUCURONIDASE A"/>
    <property type="match status" value="1"/>
</dbReference>
<dbReference type="GO" id="GO:0046559">
    <property type="term" value="F:alpha-glucuronidase activity"/>
    <property type="evidence" value="ECO:0007669"/>
    <property type="project" value="InterPro"/>
</dbReference>
<proteinExistence type="predicted"/>
<dbReference type="EMBL" id="QGKR01000244">
    <property type="protein sequence ID" value="PWR06631.1"/>
    <property type="molecule type" value="Genomic_DNA"/>
</dbReference>
<dbReference type="InterPro" id="IPR011100">
    <property type="entry name" value="Glyco_hydro_67_cat"/>
</dbReference>
<dbReference type="SUPFAM" id="SSF55545">
    <property type="entry name" value="beta-N-acetylhexosaminidase-like domain"/>
    <property type="match status" value="1"/>
</dbReference>
<reference evidence="3 4" key="1">
    <citation type="submission" date="2018-05" db="EMBL/GenBank/DDBJ databases">
        <title>Micromonospora atacamensis sp. nov., a novel actinobacteria isolated from high altitude Atacama Desert soil.</title>
        <authorList>
            <person name="Carro L."/>
            <person name="Golinska P."/>
            <person name="Klenk H.-P."/>
            <person name="Goodfellow M."/>
        </authorList>
    </citation>
    <scope>NUCLEOTIDE SEQUENCE [LARGE SCALE GENOMIC DNA]</scope>
    <source>
        <strain evidence="3 4">5R2A7</strain>
    </source>
</reference>
<dbReference type="GO" id="GO:0033939">
    <property type="term" value="F:xylan alpha-1,2-glucuronosidase activity"/>
    <property type="evidence" value="ECO:0007669"/>
    <property type="project" value="TreeGrafter"/>
</dbReference>
<organism evidence="3 4">
    <name type="scientific">Micromonospora acroterricola</name>
    <dbReference type="NCBI Taxonomy" id="2202421"/>
    <lineage>
        <taxon>Bacteria</taxon>
        <taxon>Bacillati</taxon>
        <taxon>Actinomycetota</taxon>
        <taxon>Actinomycetes</taxon>
        <taxon>Micromonosporales</taxon>
        <taxon>Micromonosporaceae</taxon>
        <taxon>Micromonospora</taxon>
    </lineage>
</organism>
<feature type="domain" description="Glycosyl hydrolase family 67 catalytic" evidence="2">
    <location>
        <begin position="146"/>
        <end position="441"/>
    </location>
</feature>
<protein>
    <submittedName>
        <fullName evidence="3">Alpha-glucuronidase</fullName>
    </submittedName>
</protein>
<dbReference type="AlphaFoldDB" id="A0A317CVQ5"/>
<dbReference type="Gene3D" id="3.20.20.80">
    <property type="entry name" value="Glycosidases"/>
    <property type="match status" value="1"/>
</dbReference>
<evidence type="ECO:0000313" key="3">
    <source>
        <dbReference type="EMBL" id="PWR06631.1"/>
    </source>
</evidence>
<dbReference type="GO" id="GO:0005576">
    <property type="term" value="C:extracellular region"/>
    <property type="evidence" value="ECO:0007669"/>
    <property type="project" value="InterPro"/>
</dbReference>
<dbReference type="PANTHER" id="PTHR39207:SF1">
    <property type="entry name" value="ALPHA-GLUCURONIDASE A"/>
    <property type="match status" value="1"/>
</dbReference>
<name>A0A317CVQ5_9ACTN</name>
<evidence type="ECO:0000313" key="4">
    <source>
        <dbReference type="Proteomes" id="UP000245410"/>
    </source>
</evidence>
<dbReference type="GO" id="GO:0045493">
    <property type="term" value="P:xylan catabolic process"/>
    <property type="evidence" value="ECO:0007669"/>
    <property type="project" value="InterPro"/>
</dbReference>
<keyword evidence="4" id="KW-1185">Reference proteome</keyword>
<keyword evidence="1" id="KW-0378">Hydrolase</keyword>
<dbReference type="Proteomes" id="UP000245410">
    <property type="component" value="Unassembled WGS sequence"/>
</dbReference>
<dbReference type="SUPFAM" id="SSF51445">
    <property type="entry name" value="(Trans)glycosidases"/>
    <property type="match status" value="1"/>
</dbReference>
<dbReference type="InterPro" id="IPR029018">
    <property type="entry name" value="Hex-like_dom2"/>
</dbReference>
<dbReference type="Gene3D" id="3.30.379.10">
    <property type="entry name" value="Chitobiase/beta-hexosaminidase domain 2-like"/>
    <property type="match status" value="1"/>
</dbReference>
<gene>
    <name evidence="3" type="ORF">DKT68_21735</name>
</gene>
<evidence type="ECO:0000256" key="1">
    <source>
        <dbReference type="ARBA" id="ARBA00022801"/>
    </source>
</evidence>
<accession>A0A317CVQ5</accession>
<dbReference type="InterPro" id="IPR017853">
    <property type="entry name" value="GH"/>
</dbReference>
<comment type="caution">
    <text evidence="3">The sequence shown here is derived from an EMBL/GenBank/DDBJ whole genome shotgun (WGS) entry which is preliminary data.</text>
</comment>
<feature type="non-terminal residue" evidence="3">
    <location>
        <position position="442"/>
    </location>
</feature>
<sequence>MSPEDPRVHAAWLPPEAFRALGARRVLVHGDGTLVDTVLDEVAHACARYGGRMWHSPSWVVDADLVLALRGAAELPSPVVEAARAAGEGALAKAADEALGDEGFVLARAGEVTAVLADAPAGLLYGLFHLVRLGPAAFDTTRPAERHRPALRRRMLNHWDNVAVHPVMGQVERGYAGGSIFWREGRPRGDLARVREYGRLLAACGINAISVNNVNVGRTEARLLTDRLGDVAEIADALRPYGVRVHLSVTFAAPVVLGGLPTADPVDEAVRAWWAETTRRVYERIPDFGGYVVKADSEGQPGPFTYGRDHADGANLLAEALAPYGGVVHWRAFVYNHHQDWRDRSTDRARAAYDHFVPLDGRFHANVVLQVKFGPLDFQAREPVSPVLAAMPATRLAVELQVTQEYTGQQRHVCHLGPWWSEVVRFALWGPGGPTVADVVEE</sequence>